<protein>
    <submittedName>
        <fullName evidence="1">Uncharacterized protein</fullName>
    </submittedName>
</protein>
<comment type="caution">
    <text evidence="1">The sequence shown here is derived from an EMBL/GenBank/DDBJ whole genome shotgun (WGS) entry which is preliminary data.</text>
</comment>
<dbReference type="AlphaFoldDB" id="A0A2V0RAR5"/>
<sequence length="572" mass="62772">MSCSKQAKLYVTTSESNTTFNLSDVFSGAGELLDLRDVLQSQTYLKKASGKTNLFGDGVWHRSRMFKIRDSIESLGLGLACEVDASGLDSCLRLMATYPDMPPLLRHMLVIFYLRPNNKNRDLMDKLGKLSATEFVDAAEPLSGFIRMEALSMDDGAGVLWADPCENGRLEGFATDGKSFRDAIKKKSSNTISLVVVFRYGVDHVYNVGGRSAQQITLGSPFMEMHVPRTYHAAFLRLQRGYACIKRCASRDKELAVRTHVRRLFEYPFPDGVRIVERALADVTKFLRGHVVMQDGKASFHYYECLLAAGNTDEANLGQFMTEALRCAFRHSGKYKDMGICPSSRTSITLYQRGTVLLSDVLSYGTATATGVVAPAPVTNGTVVTTSGQASTVSNGKIRPWVRTTQQTDLAKHLAGVSDGQVKKSAEANDNVNSSQQTGLTKHLTGVNNEQVVKSVEMNGNVDVTSSPLATDTAASIAPSPSETVSQYATRVYDAAPPTDDDKLKPILVRLWSELPSKGRTKLVSKLTDQQLMDTGTYVYTNILPNEIKSAIMYAVVNEQSARETQQQKSEQ</sequence>
<reference evidence="1" key="1">
    <citation type="submission" date="2017-04" db="EMBL/GenBank/DDBJ databases">
        <title>Unveiling RNA virosphere associated with marine microorganisms.</title>
        <authorList>
            <person name="Urayama S."/>
            <person name="Takaki Y."/>
            <person name="Nishi S."/>
            <person name="Yoshida Y."/>
            <person name="Deguchi S."/>
            <person name="Takai K."/>
            <person name="Nunoura T."/>
        </authorList>
    </citation>
    <scope>NUCLEOTIDE SEQUENCE</scope>
</reference>
<accession>A0A2V0RAR5</accession>
<proteinExistence type="predicted"/>
<evidence type="ECO:0000313" key="1">
    <source>
        <dbReference type="EMBL" id="GBH22433.1"/>
    </source>
</evidence>
<name>A0A2V0RAR5_9ZZZZ</name>
<dbReference type="EMBL" id="BDQB01000293">
    <property type="protein sequence ID" value="GBH22433.1"/>
    <property type="molecule type" value="Genomic_RNA"/>
</dbReference>
<organism evidence="1">
    <name type="scientific">viral metagenome</name>
    <dbReference type="NCBI Taxonomy" id="1070528"/>
    <lineage>
        <taxon>unclassified sequences</taxon>
        <taxon>metagenomes</taxon>
        <taxon>organismal metagenomes</taxon>
    </lineage>
</organism>